<feature type="non-terminal residue" evidence="2">
    <location>
        <position position="85"/>
    </location>
</feature>
<dbReference type="EMBL" id="UINC01068081">
    <property type="protein sequence ID" value="SVC00390.1"/>
    <property type="molecule type" value="Genomic_DNA"/>
</dbReference>
<evidence type="ECO:0000313" key="2">
    <source>
        <dbReference type="EMBL" id="SVC00390.1"/>
    </source>
</evidence>
<gene>
    <name evidence="2" type="ORF">METZ01_LOCUS253244</name>
</gene>
<dbReference type="InterPro" id="IPR052513">
    <property type="entry name" value="Thioester_dehydratase-like"/>
</dbReference>
<protein>
    <recommendedName>
        <fullName evidence="1">ChsH2 C-terminal OB-fold domain-containing protein</fullName>
    </recommendedName>
</protein>
<dbReference type="PANTHER" id="PTHR34075">
    <property type="entry name" value="BLR3430 PROTEIN"/>
    <property type="match status" value="1"/>
</dbReference>
<accession>A0A382IL49</accession>
<dbReference type="InterPro" id="IPR002878">
    <property type="entry name" value="ChsH2_C"/>
</dbReference>
<proteinExistence type="predicted"/>
<sequence>MSDNVEWMQATGQGRVRSFTVIRRAVSEAYAAEVPYVIALIELDEGPTMMSNVVECDPNSVVVGMPVRVVFEKWTDEITIPKFRP</sequence>
<reference evidence="2" key="1">
    <citation type="submission" date="2018-05" db="EMBL/GenBank/DDBJ databases">
        <authorList>
            <person name="Lanie J.A."/>
            <person name="Ng W.-L."/>
            <person name="Kazmierczak K.M."/>
            <person name="Andrzejewski T.M."/>
            <person name="Davidsen T.M."/>
            <person name="Wayne K.J."/>
            <person name="Tettelin H."/>
            <person name="Glass J.I."/>
            <person name="Rusch D."/>
            <person name="Podicherti R."/>
            <person name="Tsui H.-C.T."/>
            <person name="Winkler M.E."/>
        </authorList>
    </citation>
    <scope>NUCLEOTIDE SEQUENCE</scope>
</reference>
<dbReference type="InterPro" id="IPR012340">
    <property type="entry name" value="NA-bd_OB-fold"/>
</dbReference>
<feature type="domain" description="ChsH2 C-terminal OB-fold" evidence="1">
    <location>
        <begin position="7"/>
        <end position="72"/>
    </location>
</feature>
<evidence type="ECO:0000259" key="1">
    <source>
        <dbReference type="Pfam" id="PF01796"/>
    </source>
</evidence>
<name>A0A382IL49_9ZZZZ</name>
<dbReference type="AlphaFoldDB" id="A0A382IL49"/>
<dbReference type="PANTHER" id="PTHR34075:SF5">
    <property type="entry name" value="BLR3430 PROTEIN"/>
    <property type="match status" value="1"/>
</dbReference>
<organism evidence="2">
    <name type="scientific">marine metagenome</name>
    <dbReference type="NCBI Taxonomy" id="408172"/>
    <lineage>
        <taxon>unclassified sequences</taxon>
        <taxon>metagenomes</taxon>
        <taxon>ecological metagenomes</taxon>
    </lineage>
</organism>
<dbReference type="SUPFAM" id="SSF50249">
    <property type="entry name" value="Nucleic acid-binding proteins"/>
    <property type="match status" value="1"/>
</dbReference>
<dbReference type="Pfam" id="PF01796">
    <property type="entry name" value="OB_ChsH2_C"/>
    <property type="match status" value="1"/>
</dbReference>